<sequence>MGPILTVVVKRNTVLPGRKYCTQCSHGVSHSLNRVVKLFAESSLDMRANLCAESKSESVLRELLKVPSGVGHMHSVSRKRYGYVTHER</sequence>
<organism evidence="1">
    <name type="scientific">freshwater metagenome</name>
    <dbReference type="NCBI Taxonomy" id="449393"/>
    <lineage>
        <taxon>unclassified sequences</taxon>
        <taxon>metagenomes</taxon>
        <taxon>ecological metagenomes</taxon>
    </lineage>
</organism>
<dbReference type="EMBL" id="CAEZXS010000249">
    <property type="protein sequence ID" value="CAB4714119.1"/>
    <property type="molecule type" value="Genomic_DNA"/>
</dbReference>
<evidence type="ECO:0000313" key="1">
    <source>
        <dbReference type="EMBL" id="CAB4714119.1"/>
    </source>
</evidence>
<protein>
    <submittedName>
        <fullName evidence="1">Unannotated protein</fullName>
    </submittedName>
</protein>
<name>A0A6J6QTA2_9ZZZZ</name>
<dbReference type="AlphaFoldDB" id="A0A6J6QTA2"/>
<reference evidence="1" key="1">
    <citation type="submission" date="2020-05" db="EMBL/GenBank/DDBJ databases">
        <authorList>
            <person name="Chiriac C."/>
            <person name="Salcher M."/>
            <person name="Ghai R."/>
            <person name="Kavagutti S V."/>
        </authorList>
    </citation>
    <scope>NUCLEOTIDE SEQUENCE</scope>
</reference>
<gene>
    <name evidence="1" type="ORF">UFOPK2582_01581</name>
</gene>
<accession>A0A6J6QTA2</accession>
<proteinExistence type="predicted"/>